<evidence type="ECO:0000313" key="2">
    <source>
        <dbReference type="Proteomes" id="UP000564677"/>
    </source>
</evidence>
<comment type="caution">
    <text evidence="1">The sequence shown here is derived from an EMBL/GenBank/DDBJ whole genome shotgun (WGS) entry which is preliminary data.</text>
</comment>
<dbReference type="EMBL" id="JAASQV010000002">
    <property type="protein sequence ID" value="NIJ65221.1"/>
    <property type="molecule type" value="Genomic_DNA"/>
</dbReference>
<dbReference type="AlphaFoldDB" id="A0A7X5V0L7"/>
<organism evidence="1 2">
    <name type="scientific">Sphingomonas leidyi</name>
    <dbReference type="NCBI Taxonomy" id="68569"/>
    <lineage>
        <taxon>Bacteria</taxon>
        <taxon>Pseudomonadati</taxon>
        <taxon>Pseudomonadota</taxon>
        <taxon>Alphaproteobacteria</taxon>
        <taxon>Sphingomonadales</taxon>
        <taxon>Sphingomonadaceae</taxon>
        <taxon>Sphingomonas</taxon>
    </lineage>
</organism>
<dbReference type="RefSeq" id="WP_167299648.1">
    <property type="nucleotide sequence ID" value="NZ_JAASQV010000002.1"/>
</dbReference>
<gene>
    <name evidence="1" type="ORF">FHR20_002183</name>
</gene>
<sequence>MQIEAIRHKALPSLVETGRSKGLPAEMPIRFEKAFGVKADALLRMPSAYALASVRAHAEDIKVERFGKAA</sequence>
<evidence type="ECO:0000313" key="1">
    <source>
        <dbReference type="EMBL" id="NIJ65221.1"/>
    </source>
</evidence>
<reference evidence="1 2" key="1">
    <citation type="submission" date="2020-03" db="EMBL/GenBank/DDBJ databases">
        <title>Genomic Encyclopedia of Type Strains, Phase IV (KMG-IV): sequencing the most valuable type-strain genomes for metagenomic binning, comparative biology and taxonomic classification.</title>
        <authorList>
            <person name="Goeker M."/>
        </authorList>
    </citation>
    <scope>NUCLEOTIDE SEQUENCE [LARGE SCALE GENOMIC DNA]</scope>
    <source>
        <strain evidence="1 2">DSM 4733</strain>
    </source>
</reference>
<proteinExistence type="predicted"/>
<protein>
    <submittedName>
        <fullName evidence="1">Plasmid maintenance system antidote protein VapI</fullName>
    </submittedName>
</protein>
<accession>A0A7X5V0L7</accession>
<name>A0A7X5V0L7_9SPHN</name>
<dbReference type="Proteomes" id="UP000564677">
    <property type="component" value="Unassembled WGS sequence"/>
</dbReference>
<keyword evidence="2" id="KW-1185">Reference proteome</keyword>